<evidence type="ECO:0000256" key="1">
    <source>
        <dbReference type="SAM" id="MobiDB-lite"/>
    </source>
</evidence>
<dbReference type="EMBL" id="JAACXV010013282">
    <property type="protein sequence ID" value="KAF7273820.1"/>
    <property type="molecule type" value="Genomic_DNA"/>
</dbReference>
<keyword evidence="2" id="KW-0732">Signal</keyword>
<sequence length="609" mass="63246">MGPSTILKRCFKYLLLLIVVAECRKWFGGGKSGRISSSRPSPSRPSTSYSRPSSHYPSPSHPNPVSLSYSPSHGSPSSASRPIGFDVNSRPSSSGGNTHPVGPPNYGFNTGGGSSSFGSKPSSNQEHVSVAKNVGTSNTAVGGGAQPPPYGFKPAGTSNTASGGVQPPSYGFKPSAPVDHATNAKPLGTSNTAGGGSQPPAYGFKPSAPVGPPTNVKPVGNTQPGVAYPVQPPPYSPYNPGVAPPAYNPAHNPAGYGPPPPAYSAGGYGQHPYGGYPQQQYHAGGYQPHYGAAPSGITNININNYNTHTNYGGGGFGGGYGGYSSYPTYHYSHSDVGSGTLGFFLGYSLAKLTTPTYHFGSSGSYSPRYDHYEVHHYYHNKESIPAQSTIQPNAIVGCIGDSGTICPSGTTSLCTNNGAILCVASATSTVPCTDQKEGNCVKTVVPCVNGTGDCSAGQNKSISIPCISKAKVMGNITYVNNTIIVNNTTIINNSIVVNNNMTVSNNNMTVSNNNMTVISSNSTVNNTSSTVSNTTTVPTIMTTLIPETTTMAALNRSKRDTPTLPVNDFCVTILALPAERKPTPQEKFLSAGTTFFSKFFVRAFGANNL</sequence>
<name>A0A834I9J3_RHYFE</name>
<gene>
    <name evidence="3" type="ORF">GWI33_013489</name>
</gene>
<feature type="signal peptide" evidence="2">
    <location>
        <begin position="1"/>
        <end position="23"/>
    </location>
</feature>
<feature type="compositionally biased region" description="Low complexity" evidence="1">
    <location>
        <begin position="36"/>
        <end position="82"/>
    </location>
</feature>
<evidence type="ECO:0000313" key="4">
    <source>
        <dbReference type="Proteomes" id="UP000625711"/>
    </source>
</evidence>
<reference evidence="3" key="1">
    <citation type="submission" date="2020-08" db="EMBL/GenBank/DDBJ databases">
        <title>Genome sequencing and assembly of the red palm weevil Rhynchophorus ferrugineus.</title>
        <authorList>
            <person name="Dias G.B."/>
            <person name="Bergman C.M."/>
            <person name="Manee M."/>
        </authorList>
    </citation>
    <scope>NUCLEOTIDE SEQUENCE</scope>
    <source>
        <strain evidence="3">AA-2017</strain>
        <tissue evidence="3">Whole larva</tissue>
    </source>
</reference>
<feature type="region of interest" description="Disordered" evidence="1">
    <location>
        <begin position="31"/>
        <end position="227"/>
    </location>
</feature>
<keyword evidence="4" id="KW-1185">Reference proteome</keyword>
<proteinExistence type="predicted"/>
<dbReference type="OrthoDB" id="6780563at2759"/>
<dbReference type="AlphaFoldDB" id="A0A834I9J3"/>
<comment type="caution">
    <text evidence="3">The sequence shown here is derived from an EMBL/GenBank/DDBJ whole genome shotgun (WGS) entry which is preliminary data.</text>
</comment>
<dbReference type="Proteomes" id="UP000625711">
    <property type="component" value="Unassembled WGS sequence"/>
</dbReference>
<protein>
    <submittedName>
        <fullName evidence="3">Uncharacterized protein</fullName>
    </submittedName>
</protein>
<organism evidence="3 4">
    <name type="scientific">Rhynchophorus ferrugineus</name>
    <name type="common">Red palm weevil</name>
    <name type="synonym">Curculio ferrugineus</name>
    <dbReference type="NCBI Taxonomy" id="354439"/>
    <lineage>
        <taxon>Eukaryota</taxon>
        <taxon>Metazoa</taxon>
        <taxon>Ecdysozoa</taxon>
        <taxon>Arthropoda</taxon>
        <taxon>Hexapoda</taxon>
        <taxon>Insecta</taxon>
        <taxon>Pterygota</taxon>
        <taxon>Neoptera</taxon>
        <taxon>Endopterygota</taxon>
        <taxon>Coleoptera</taxon>
        <taxon>Polyphaga</taxon>
        <taxon>Cucujiformia</taxon>
        <taxon>Curculionidae</taxon>
        <taxon>Dryophthorinae</taxon>
        <taxon>Rhynchophorus</taxon>
    </lineage>
</organism>
<evidence type="ECO:0000256" key="2">
    <source>
        <dbReference type="SAM" id="SignalP"/>
    </source>
</evidence>
<accession>A0A834I9J3</accession>
<evidence type="ECO:0000313" key="3">
    <source>
        <dbReference type="EMBL" id="KAF7273820.1"/>
    </source>
</evidence>
<feature type="chain" id="PRO_5032947598" evidence="2">
    <location>
        <begin position="24"/>
        <end position="609"/>
    </location>
</feature>